<accession>A0A329D3C8</accession>
<feature type="compositionally biased region" description="Low complexity" evidence="1">
    <location>
        <begin position="93"/>
        <end position="103"/>
    </location>
</feature>
<reference evidence="3 4" key="1">
    <citation type="submission" date="2018-06" db="EMBL/GenBank/DDBJ databases">
        <title>Genomic Encyclopedia of Type Strains, Phase III (KMG-III): the genomes of soil and plant-associated and newly described type strains.</title>
        <authorList>
            <person name="Whitman W."/>
        </authorList>
    </citation>
    <scope>NUCLEOTIDE SEQUENCE [LARGE SCALE GENOMIC DNA]</scope>
    <source>
        <strain evidence="3 4">LMG 23644</strain>
    </source>
</reference>
<evidence type="ECO:0000256" key="1">
    <source>
        <dbReference type="SAM" id="MobiDB-lite"/>
    </source>
</evidence>
<organism evidence="3 4">
    <name type="scientific">Paraburkholderia bryophila</name>
    <dbReference type="NCBI Taxonomy" id="420952"/>
    <lineage>
        <taxon>Bacteria</taxon>
        <taxon>Pseudomonadati</taxon>
        <taxon>Pseudomonadota</taxon>
        <taxon>Betaproteobacteria</taxon>
        <taxon>Burkholderiales</taxon>
        <taxon>Burkholderiaceae</taxon>
        <taxon>Paraburkholderia</taxon>
    </lineage>
</organism>
<proteinExistence type="predicted"/>
<dbReference type="Proteomes" id="UP000248918">
    <property type="component" value="Unassembled WGS sequence"/>
</dbReference>
<evidence type="ECO:0000256" key="2">
    <source>
        <dbReference type="SAM" id="SignalP"/>
    </source>
</evidence>
<dbReference type="RefSeq" id="WP_244146864.1">
    <property type="nucleotide sequence ID" value="NZ_CADFFP010000002.1"/>
</dbReference>
<dbReference type="EMBL" id="QLTK01000003">
    <property type="protein sequence ID" value="RAS37185.1"/>
    <property type="molecule type" value="Genomic_DNA"/>
</dbReference>
<feature type="compositionally biased region" description="Low complexity" evidence="1">
    <location>
        <begin position="49"/>
        <end position="80"/>
    </location>
</feature>
<feature type="chain" id="PRO_5016327607" evidence="2">
    <location>
        <begin position="43"/>
        <end position="139"/>
    </location>
</feature>
<evidence type="ECO:0000313" key="3">
    <source>
        <dbReference type="EMBL" id="RAS37185.1"/>
    </source>
</evidence>
<comment type="caution">
    <text evidence="3">The sequence shown here is derived from an EMBL/GenBank/DDBJ whole genome shotgun (WGS) entry which is preliminary data.</text>
</comment>
<keyword evidence="2" id="KW-0732">Signal</keyword>
<feature type="signal peptide" evidence="2">
    <location>
        <begin position="1"/>
        <end position="42"/>
    </location>
</feature>
<gene>
    <name evidence="3" type="ORF">BX591_10334</name>
</gene>
<evidence type="ECO:0000313" key="4">
    <source>
        <dbReference type="Proteomes" id="UP000248918"/>
    </source>
</evidence>
<dbReference type="AlphaFoldDB" id="A0A329D3C8"/>
<sequence>MKRSRLAALKTLRATLNAAAVTALKASIVLTLSAAGSMLTFAQTPSHVQTAQTARTAQITQTSTGQSGQTAQTAPQLAQTNPPPQQDGRDGNAPMARPPAAASGAGGSSNPDNMPVKRPPKPTDERMMRQPPASGANAK</sequence>
<name>A0A329D3C8_9BURK</name>
<protein>
    <submittedName>
        <fullName evidence="3">Uncharacterized protein</fullName>
    </submittedName>
</protein>
<feature type="region of interest" description="Disordered" evidence="1">
    <location>
        <begin position="45"/>
        <end position="139"/>
    </location>
</feature>